<feature type="transmembrane region" description="Helical" evidence="7">
    <location>
        <begin position="224"/>
        <end position="247"/>
    </location>
</feature>
<feature type="transmembrane region" description="Helical" evidence="7">
    <location>
        <begin position="62"/>
        <end position="79"/>
    </location>
</feature>
<feature type="transmembrane region" description="Helical" evidence="7">
    <location>
        <begin position="85"/>
        <end position="111"/>
    </location>
</feature>
<feature type="transmembrane region" description="Helical" evidence="7">
    <location>
        <begin position="22"/>
        <end position="41"/>
    </location>
</feature>
<comment type="subcellular location">
    <subcellularLocation>
        <location evidence="1">Cell membrane</location>
        <topology evidence="1">Multi-pass membrane protein</topology>
    </subcellularLocation>
</comment>
<dbReference type="InterPro" id="IPR026022">
    <property type="entry name" value="PhoU_dom"/>
</dbReference>
<dbReference type="GO" id="GO:0005886">
    <property type="term" value="C:plasma membrane"/>
    <property type="evidence" value="ECO:0007669"/>
    <property type="project" value="UniProtKB-SubCell"/>
</dbReference>
<keyword evidence="6" id="KW-0175">Coiled coil</keyword>
<keyword evidence="5 7" id="KW-0472">Membrane</keyword>
<keyword evidence="2" id="KW-1003">Cell membrane</keyword>
<dbReference type="STRING" id="1120990.SAMN03080614_10437"/>
<evidence type="ECO:0000313" key="9">
    <source>
        <dbReference type="EMBL" id="SET07681.1"/>
    </source>
</evidence>
<name>A0A1I0BM58_9FIRM</name>
<dbReference type="PANTHER" id="PTHR10010:SF46">
    <property type="entry name" value="SODIUM-DEPENDENT PHOSPHATE TRANSPORT PROTEIN 2B"/>
    <property type="match status" value="1"/>
</dbReference>
<dbReference type="Pfam" id="PF01895">
    <property type="entry name" value="PhoU"/>
    <property type="match status" value="2"/>
</dbReference>
<dbReference type="PANTHER" id="PTHR10010">
    <property type="entry name" value="SOLUTE CARRIER FAMILY 34 SODIUM PHOSPHATE , MEMBER 2-RELATED"/>
    <property type="match status" value="1"/>
</dbReference>
<dbReference type="AlphaFoldDB" id="A0A1I0BM58"/>
<keyword evidence="10" id="KW-1185">Reference proteome</keyword>
<evidence type="ECO:0000256" key="4">
    <source>
        <dbReference type="ARBA" id="ARBA00022989"/>
    </source>
</evidence>
<proteinExistence type="predicted"/>
<feature type="transmembrane region" description="Helical" evidence="7">
    <location>
        <begin position="259"/>
        <end position="277"/>
    </location>
</feature>
<protein>
    <submittedName>
        <fullName evidence="9">Phosphate:Na+ symporter</fullName>
    </submittedName>
</protein>
<accession>A0A1I0BM58</accession>
<feature type="transmembrane region" description="Helical" evidence="7">
    <location>
        <begin position="179"/>
        <end position="204"/>
    </location>
</feature>
<keyword evidence="3 7" id="KW-0812">Transmembrane</keyword>
<sequence length="559" mass="61096">MKQLKLEMEENLLMEGIDLKPLLFGAFGGLGLFIFGMQLMAEGLQKAAGDKLRRILEILTTNRFMAVITGIIVTVLVQSSSTTTVMIVGFVNAGLMTLTQAVGTIFGANIGTTITAQLVSFKGFTELALPAIAVGVVLSFFTKKRFYKYLGQAILGFGVLFLGMNTMSASLRVLRTAPGFMAFIANFGQIPILGVIAGALFTMAVQSSSAATGVVVAMTLEGVLTLDSALALILGSNIGTCVTAMLASIGTNLTARRAAVSHVVFNVIGVVIFFIILKPFTDLVVLITPTMKTEAELVARQVANAHTLFNITNTVIFFPFINQFVNLIKKLVPGEELIIERGVKFIDRRMLKTPSIALGAAEKEVVRMAEISNKMITDAINILFENRVDIRKDVAQREEVIDELEKEIATYLAELSNKGLTGKDSERLTMLLHAVNDIERIGDHSENIADLCIAKIENEVPFSDKAREEIREMYEAVLKMTNKAITALKENNLELARQVVEEDDIVDELEKKLRNKHIERLNLGLCHPTAGVVFLDIISNFERIGDHAVNLAQVVLGEM</sequence>
<dbReference type="InterPro" id="IPR038078">
    <property type="entry name" value="PhoU-like_sf"/>
</dbReference>
<dbReference type="InterPro" id="IPR003841">
    <property type="entry name" value="Na/Pi_transpt"/>
</dbReference>
<dbReference type="InterPro" id="IPR004633">
    <property type="entry name" value="NaPi_cotrn-rel/YqeW-like"/>
</dbReference>
<evidence type="ECO:0000313" key="10">
    <source>
        <dbReference type="Proteomes" id="UP000243819"/>
    </source>
</evidence>
<gene>
    <name evidence="9" type="ORF">SAMN03080614_10437</name>
</gene>
<dbReference type="Pfam" id="PF02690">
    <property type="entry name" value="Na_Pi_cotrans"/>
    <property type="match status" value="2"/>
</dbReference>
<feature type="domain" description="PhoU" evidence="8">
    <location>
        <begin position="366"/>
        <end position="450"/>
    </location>
</feature>
<reference evidence="10" key="1">
    <citation type="submission" date="2016-10" db="EMBL/GenBank/DDBJ databases">
        <authorList>
            <person name="Varghese N."/>
            <person name="Submissions S."/>
        </authorList>
    </citation>
    <scope>NUCLEOTIDE SEQUENCE [LARGE SCALE GENOMIC DNA]</scope>
    <source>
        <strain evidence="10">DSM 13577</strain>
    </source>
</reference>
<evidence type="ECO:0000256" key="3">
    <source>
        <dbReference type="ARBA" id="ARBA00022692"/>
    </source>
</evidence>
<organism evidence="9 10">
    <name type="scientific">Anaerobranca gottschalkii DSM 13577</name>
    <dbReference type="NCBI Taxonomy" id="1120990"/>
    <lineage>
        <taxon>Bacteria</taxon>
        <taxon>Bacillati</taxon>
        <taxon>Bacillota</taxon>
        <taxon>Clostridia</taxon>
        <taxon>Eubacteriales</taxon>
        <taxon>Proteinivoracaceae</taxon>
        <taxon>Anaerobranca</taxon>
    </lineage>
</organism>
<dbReference type="NCBIfam" id="NF037997">
    <property type="entry name" value="Na_Pi_symport"/>
    <property type="match status" value="1"/>
</dbReference>
<evidence type="ECO:0000256" key="7">
    <source>
        <dbReference type="SAM" id="Phobius"/>
    </source>
</evidence>
<evidence type="ECO:0000256" key="1">
    <source>
        <dbReference type="ARBA" id="ARBA00004651"/>
    </source>
</evidence>
<dbReference type="Gene3D" id="1.20.58.220">
    <property type="entry name" value="Phosphate transport system protein phou homolog 2, domain 2"/>
    <property type="match status" value="1"/>
</dbReference>
<feature type="coiled-coil region" evidence="6">
    <location>
        <begin position="478"/>
        <end position="512"/>
    </location>
</feature>
<dbReference type="SUPFAM" id="SSF109755">
    <property type="entry name" value="PhoU-like"/>
    <property type="match status" value="1"/>
</dbReference>
<evidence type="ECO:0000256" key="6">
    <source>
        <dbReference type="SAM" id="Coils"/>
    </source>
</evidence>
<dbReference type="NCBIfam" id="TIGR00704">
    <property type="entry name" value="NaPi_cotrn_rel"/>
    <property type="match status" value="1"/>
</dbReference>
<dbReference type="EMBL" id="FOIF01000043">
    <property type="protein sequence ID" value="SET07681.1"/>
    <property type="molecule type" value="Genomic_DNA"/>
</dbReference>
<evidence type="ECO:0000259" key="8">
    <source>
        <dbReference type="Pfam" id="PF01895"/>
    </source>
</evidence>
<evidence type="ECO:0000256" key="5">
    <source>
        <dbReference type="ARBA" id="ARBA00023136"/>
    </source>
</evidence>
<feature type="coiled-coil region" evidence="6">
    <location>
        <begin position="387"/>
        <end position="414"/>
    </location>
</feature>
<dbReference type="Proteomes" id="UP000243819">
    <property type="component" value="Unassembled WGS sequence"/>
</dbReference>
<feature type="domain" description="PhoU" evidence="8">
    <location>
        <begin position="470"/>
        <end position="555"/>
    </location>
</feature>
<dbReference type="GO" id="GO:0005436">
    <property type="term" value="F:sodium:phosphate symporter activity"/>
    <property type="evidence" value="ECO:0007669"/>
    <property type="project" value="InterPro"/>
</dbReference>
<keyword evidence="4 7" id="KW-1133">Transmembrane helix</keyword>
<dbReference type="GO" id="GO:0044341">
    <property type="term" value="P:sodium-dependent phosphate transport"/>
    <property type="evidence" value="ECO:0007669"/>
    <property type="project" value="InterPro"/>
</dbReference>
<feature type="transmembrane region" description="Helical" evidence="7">
    <location>
        <begin position="147"/>
        <end position="167"/>
    </location>
</feature>
<evidence type="ECO:0000256" key="2">
    <source>
        <dbReference type="ARBA" id="ARBA00022475"/>
    </source>
</evidence>